<evidence type="ECO:0000256" key="7">
    <source>
        <dbReference type="ARBA" id="ARBA00024343"/>
    </source>
</evidence>
<proteinExistence type="inferred from homology"/>
<dbReference type="GO" id="GO:0003677">
    <property type="term" value="F:DNA binding"/>
    <property type="evidence" value="ECO:0007669"/>
    <property type="project" value="UniProtKB-KW"/>
</dbReference>
<evidence type="ECO:0000256" key="5">
    <source>
        <dbReference type="ARBA" id="ARBA00023163"/>
    </source>
</evidence>
<evidence type="ECO:0000259" key="9">
    <source>
        <dbReference type="PROSITE" id="PS51032"/>
    </source>
</evidence>
<keyword evidence="11" id="KW-1185">Reference proteome</keyword>
<keyword evidence="5" id="KW-0804">Transcription</keyword>
<evidence type="ECO:0000256" key="4">
    <source>
        <dbReference type="ARBA" id="ARBA00023125"/>
    </source>
</evidence>
<name>A0ABD3EH06_9LAMI</name>
<evidence type="ECO:0000256" key="3">
    <source>
        <dbReference type="ARBA" id="ARBA00023015"/>
    </source>
</evidence>
<dbReference type="SUPFAM" id="SSF54171">
    <property type="entry name" value="DNA-binding domain"/>
    <property type="match status" value="1"/>
</dbReference>
<dbReference type="GO" id="GO:0005634">
    <property type="term" value="C:nucleus"/>
    <property type="evidence" value="ECO:0007669"/>
    <property type="project" value="UniProtKB-SubCell"/>
</dbReference>
<dbReference type="GO" id="GO:0006952">
    <property type="term" value="P:defense response"/>
    <property type="evidence" value="ECO:0007669"/>
    <property type="project" value="UniProtKB-KW"/>
</dbReference>
<comment type="subcellular location">
    <subcellularLocation>
        <location evidence="1">Nucleus</location>
    </subcellularLocation>
</comment>
<evidence type="ECO:0000256" key="6">
    <source>
        <dbReference type="ARBA" id="ARBA00023242"/>
    </source>
</evidence>
<feature type="compositionally biased region" description="Low complexity" evidence="8">
    <location>
        <begin position="125"/>
        <end position="137"/>
    </location>
</feature>
<dbReference type="Proteomes" id="UP001632038">
    <property type="component" value="Unassembled WGS sequence"/>
</dbReference>
<evidence type="ECO:0000256" key="8">
    <source>
        <dbReference type="SAM" id="MobiDB-lite"/>
    </source>
</evidence>
<dbReference type="FunFam" id="3.30.730.10:FF:000001">
    <property type="entry name" value="Ethylene-responsive transcription factor 2"/>
    <property type="match status" value="1"/>
</dbReference>
<feature type="region of interest" description="Disordered" evidence="8">
    <location>
        <begin position="33"/>
        <end position="55"/>
    </location>
</feature>
<dbReference type="InterPro" id="IPR001471">
    <property type="entry name" value="AP2/ERF_dom"/>
</dbReference>
<dbReference type="Pfam" id="PF00847">
    <property type="entry name" value="AP2"/>
    <property type="match status" value="1"/>
</dbReference>
<organism evidence="10 11">
    <name type="scientific">Castilleja foliolosa</name>
    <dbReference type="NCBI Taxonomy" id="1961234"/>
    <lineage>
        <taxon>Eukaryota</taxon>
        <taxon>Viridiplantae</taxon>
        <taxon>Streptophyta</taxon>
        <taxon>Embryophyta</taxon>
        <taxon>Tracheophyta</taxon>
        <taxon>Spermatophyta</taxon>
        <taxon>Magnoliopsida</taxon>
        <taxon>eudicotyledons</taxon>
        <taxon>Gunneridae</taxon>
        <taxon>Pentapetalae</taxon>
        <taxon>asterids</taxon>
        <taxon>lamiids</taxon>
        <taxon>Lamiales</taxon>
        <taxon>Orobanchaceae</taxon>
        <taxon>Pedicularideae</taxon>
        <taxon>Castillejinae</taxon>
        <taxon>Castilleja</taxon>
    </lineage>
</organism>
<keyword evidence="4" id="KW-0238">DNA-binding</keyword>
<keyword evidence="3" id="KW-0805">Transcription regulation</keyword>
<dbReference type="PRINTS" id="PR00367">
    <property type="entry name" value="ETHRSPELEMNT"/>
</dbReference>
<dbReference type="InterPro" id="IPR016177">
    <property type="entry name" value="DNA-bd_dom_sf"/>
</dbReference>
<dbReference type="SMART" id="SM00380">
    <property type="entry name" value="AP2"/>
    <property type="match status" value="1"/>
</dbReference>
<accession>A0ABD3EH06</accession>
<evidence type="ECO:0000313" key="10">
    <source>
        <dbReference type="EMBL" id="KAL3653461.1"/>
    </source>
</evidence>
<keyword evidence="2" id="KW-0611">Plant defense</keyword>
<protein>
    <submittedName>
        <fullName evidence="10">Ethylene-responsive transcription factor</fullName>
    </submittedName>
</protein>
<keyword evidence="6" id="KW-0539">Nucleus</keyword>
<dbReference type="CDD" id="cd00018">
    <property type="entry name" value="AP2"/>
    <property type="match status" value="1"/>
</dbReference>
<dbReference type="PROSITE" id="PS51032">
    <property type="entry name" value="AP2_ERF"/>
    <property type="match status" value="1"/>
</dbReference>
<evidence type="ECO:0000256" key="2">
    <source>
        <dbReference type="ARBA" id="ARBA00022821"/>
    </source>
</evidence>
<feature type="region of interest" description="Disordered" evidence="8">
    <location>
        <begin position="244"/>
        <end position="280"/>
    </location>
</feature>
<dbReference type="EMBL" id="JAVIJP010000005">
    <property type="protein sequence ID" value="KAL3653461.1"/>
    <property type="molecule type" value="Genomic_DNA"/>
</dbReference>
<evidence type="ECO:0000256" key="1">
    <source>
        <dbReference type="ARBA" id="ARBA00004123"/>
    </source>
</evidence>
<dbReference type="InterPro" id="IPR036955">
    <property type="entry name" value="AP2/ERF_dom_sf"/>
</dbReference>
<evidence type="ECO:0000313" key="11">
    <source>
        <dbReference type="Proteomes" id="UP001632038"/>
    </source>
</evidence>
<dbReference type="AlphaFoldDB" id="A0ABD3EH06"/>
<reference evidence="11" key="1">
    <citation type="journal article" date="2024" name="IScience">
        <title>Strigolactones Initiate the Formation of Haustorium-like Structures in Castilleja.</title>
        <authorList>
            <person name="Buerger M."/>
            <person name="Peterson D."/>
            <person name="Chory J."/>
        </authorList>
    </citation>
    <scope>NUCLEOTIDE SEQUENCE [LARGE SCALE GENOMIC DNA]</scope>
</reference>
<dbReference type="Gene3D" id="3.30.730.10">
    <property type="entry name" value="AP2/ERF domain"/>
    <property type="match status" value="1"/>
</dbReference>
<dbReference type="PANTHER" id="PTHR31241:SF24">
    <property type="entry name" value="ETHYLENE-RESPONSIVE TRANSCRIPTION FACTOR ABI4"/>
    <property type="match status" value="1"/>
</dbReference>
<gene>
    <name evidence="10" type="primary">ABI4</name>
    <name evidence="10" type="ORF">CASFOL_003142</name>
</gene>
<feature type="region of interest" description="Disordered" evidence="8">
    <location>
        <begin position="1"/>
        <end position="21"/>
    </location>
</feature>
<sequence>MSGAAIITDPNPRTTPPPMENDVVVHDLNQPITDPSAAKLKPKPKGGPDNSKFRYRGVRQRSWGKWVAEIREPRKRTRRWLGTFSTAEEAAHAYDSAAILLYGSRAQLNLQPSFDDGSGGGSGGSSSLPRSSSFTSTQDLRPLLPRPSGYGLMFSPPAPPQILPSAVGFSQHGLYHAVQYPNLVPELGSPQAMAQQQYEMNCLRIGNTEGGPTIIRAKTETASSYPNPNDDDKNIYYDDTKNDFHPQLKPNRQNLDMPVGYDDSSEPPAAAETSDPVEEEYNGYVTSAVWPMGGEDDYNPTSLWDYGDPFLFDSI</sequence>
<comment type="caution">
    <text evidence="10">The sequence shown here is derived from an EMBL/GenBank/DDBJ whole genome shotgun (WGS) entry which is preliminary data.</text>
</comment>
<dbReference type="PANTHER" id="PTHR31241">
    <property type="entry name" value="DEHYDRATION-RESPONSIVE ELEMENT-BINDING PROTEIN 2C"/>
    <property type="match status" value="1"/>
</dbReference>
<comment type="similarity">
    <text evidence="7">Belongs to the AP2/ERF transcription factor family. ERF subfamily.</text>
</comment>
<feature type="region of interest" description="Disordered" evidence="8">
    <location>
        <begin position="112"/>
        <end position="141"/>
    </location>
</feature>
<feature type="domain" description="AP2/ERF" evidence="9">
    <location>
        <begin position="54"/>
        <end position="111"/>
    </location>
</feature>